<organism evidence="7 8">
    <name type="scientific">Sedimentibacter acidaminivorans</name>
    <dbReference type="NCBI Taxonomy" id="913099"/>
    <lineage>
        <taxon>Bacteria</taxon>
        <taxon>Bacillati</taxon>
        <taxon>Bacillota</taxon>
        <taxon>Tissierellia</taxon>
        <taxon>Sedimentibacter</taxon>
    </lineage>
</organism>
<dbReference type="Proteomes" id="UP001519342">
    <property type="component" value="Unassembled WGS sequence"/>
</dbReference>
<dbReference type="PROSITE" id="PS00675">
    <property type="entry name" value="SIGMA54_INTERACT_1"/>
    <property type="match status" value="1"/>
</dbReference>
<dbReference type="Gene3D" id="1.10.10.60">
    <property type="entry name" value="Homeodomain-like"/>
    <property type="match status" value="1"/>
</dbReference>
<comment type="caution">
    <text evidence="7">The sequence shown here is derived from an EMBL/GenBank/DDBJ whole genome shotgun (WGS) entry which is preliminary data.</text>
</comment>
<dbReference type="SUPFAM" id="SSF52540">
    <property type="entry name" value="P-loop containing nucleoside triphosphate hydrolases"/>
    <property type="match status" value="1"/>
</dbReference>
<dbReference type="Gene3D" id="3.30.450.20">
    <property type="entry name" value="PAS domain"/>
    <property type="match status" value="1"/>
</dbReference>
<dbReference type="Gene3D" id="1.10.8.60">
    <property type="match status" value="1"/>
</dbReference>
<dbReference type="EMBL" id="JAGGKS010000002">
    <property type="protein sequence ID" value="MBP1924928.1"/>
    <property type="molecule type" value="Genomic_DNA"/>
</dbReference>
<evidence type="ECO:0000256" key="3">
    <source>
        <dbReference type="ARBA" id="ARBA00023015"/>
    </source>
</evidence>
<keyword evidence="1" id="KW-0547">Nucleotide-binding</keyword>
<evidence type="ECO:0000313" key="8">
    <source>
        <dbReference type="Proteomes" id="UP001519342"/>
    </source>
</evidence>
<dbReference type="InterPro" id="IPR002078">
    <property type="entry name" value="Sigma_54_int"/>
</dbReference>
<dbReference type="SUPFAM" id="SSF46689">
    <property type="entry name" value="Homeodomain-like"/>
    <property type="match status" value="1"/>
</dbReference>
<sequence length="651" mass="74205">MNDNYSNMSLEEIKKMWHKLHENPELRNMLRPEILHSWDRSFKNQVSAYSKKTFHLYSKEEYSYALQKSKDLIDCAFPVMENLVQFMQDTGFVVCLTDPNLVILKVLGDKKSMEWAQKSNLIERSVWNEDLVGTNTGTLAIELSKPISLYGYEHYCLSNVVSTASGCPIFENDKIIGVIGMVAPYDKIKNQHTLGMVSVAAKQIQSAILLKRIYQYQQVILNSMSDGVIAINDVGNITFINKKCKHLLSLNHDNLVGSNLLSVLGNSNDNLYFIETVTKEITITDEFFVISSGKTKIKCNITSTPIKSSNNLEKGNVLIIREYERSNHLVKKWIGRSNKMTFHNIITSNDSFKKIIEKAKIASYSSSNILLLGESGTGKDVLAQAIHNESHRKNNPFVAINCAALPRELLSSELFGYEDGAFTGAKKGGNIGKIELADQGTLFLDEIGDIPLDLQVTLLRVIEEKSIVRLGGNKLIPVNIRIIAATNKDLEVEISKNKFRLDLYYRLGVIKLKIPPLRERPEDILILTDYFLKNICSRFNKPLKNLSKEAKEVFLNYQWPGNVRELQNVLESSIQLSPCNEITYTDIKGYININNQHLSTTNDTYLHKIPEIEKKMIERYLNEKFTKDEIAKILGISRRTLYRRLEKYKLK</sequence>
<dbReference type="SMART" id="SM00091">
    <property type="entry name" value="PAS"/>
    <property type="match status" value="1"/>
</dbReference>
<protein>
    <submittedName>
        <fullName evidence="7">Transcriptional regulator with PAS, ATPase and Fis domain</fullName>
    </submittedName>
</protein>
<dbReference type="InterPro" id="IPR027417">
    <property type="entry name" value="P-loop_NTPase"/>
</dbReference>
<gene>
    <name evidence="7" type="ORF">J2Z76_000785</name>
</gene>
<dbReference type="PROSITE" id="PS00688">
    <property type="entry name" value="SIGMA54_INTERACT_3"/>
    <property type="match status" value="1"/>
</dbReference>
<evidence type="ECO:0000256" key="4">
    <source>
        <dbReference type="ARBA" id="ARBA00023163"/>
    </source>
</evidence>
<feature type="domain" description="Sigma-54 factor interaction" evidence="5">
    <location>
        <begin position="345"/>
        <end position="575"/>
    </location>
</feature>
<dbReference type="InterPro" id="IPR002197">
    <property type="entry name" value="HTH_Fis"/>
</dbReference>
<keyword evidence="8" id="KW-1185">Reference proteome</keyword>
<dbReference type="InterPro" id="IPR025944">
    <property type="entry name" value="Sigma_54_int_dom_CS"/>
</dbReference>
<feature type="domain" description="PAS" evidence="6">
    <location>
        <begin position="220"/>
        <end position="261"/>
    </location>
</feature>
<dbReference type="SMART" id="SM00382">
    <property type="entry name" value="AAA"/>
    <property type="match status" value="1"/>
</dbReference>
<evidence type="ECO:0000256" key="1">
    <source>
        <dbReference type="ARBA" id="ARBA00022741"/>
    </source>
</evidence>
<dbReference type="CDD" id="cd00009">
    <property type="entry name" value="AAA"/>
    <property type="match status" value="1"/>
</dbReference>
<dbReference type="InterPro" id="IPR025662">
    <property type="entry name" value="Sigma_54_int_dom_ATP-bd_1"/>
</dbReference>
<dbReference type="RefSeq" id="WP_209510687.1">
    <property type="nucleotide sequence ID" value="NZ_JAGGKS010000002.1"/>
</dbReference>
<dbReference type="CDD" id="cd00130">
    <property type="entry name" value="PAS"/>
    <property type="match status" value="1"/>
</dbReference>
<dbReference type="Gene3D" id="3.30.450.40">
    <property type="match status" value="1"/>
</dbReference>
<evidence type="ECO:0000313" key="7">
    <source>
        <dbReference type="EMBL" id="MBP1924928.1"/>
    </source>
</evidence>
<evidence type="ECO:0000256" key="2">
    <source>
        <dbReference type="ARBA" id="ARBA00022840"/>
    </source>
</evidence>
<dbReference type="PANTHER" id="PTHR32071">
    <property type="entry name" value="TRANSCRIPTIONAL REGULATORY PROTEIN"/>
    <property type="match status" value="1"/>
</dbReference>
<keyword evidence="2" id="KW-0067">ATP-binding</keyword>
<dbReference type="SUPFAM" id="SSF55785">
    <property type="entry name" value="PYP-like sensor domain (PAS domain)"/>
    <property type="match status" value="1"/>
</dbReference>
<name>A0ABS4GB63_9FIRM</name>
<reference evidence="7 8" key="1">
    <citation type="submission" date="2021-03" db="EMBL/GenBank/DDBJ databases">
        <title>Genomic Encyclopedia of Type Strains, Phase IV (KMG-IV): sequencing the most valuable type-strain genomes for metagenomic binning, comparative biology and taxonomic classification.</title>
        <authorList>
            <person name="Goeker M."/>
        </authorList>
    </citation>
    <scope>NUCLEOTIDE SEQUENCE [LARGE SCALE GENOMIC DNA]</scope>
    <source>
        <strain evidence="7 8">DSM 24004</strain>
    </source>
</reference>
<dbReference type="Pfam" id="PF25601">
    <property type="entry name" value="AAA_lid_14"/>
    <property type="match status" value="1"/>
</dbReference>
<dbReference type="PROSITE" id="PS50112">
    <property type="entry name" value="PAS"/>
    <property type="match status" value="1"/>
</dbReference>
<keyword evidence="4" id="KW-0804">Transcription</keyword>
<proteinExistence type="predicted"/>
<dbReference type="Pfam" id="PF02954">
    <property type="entry name" value="HTH_8"/>
    <property type="match status" value="1"/>
</dbReference>
<keyword evidence="3" id="KW-0805">Transcription regulation</keyword>
<dbReference type="InterPro" id="IPR009057">
    <property type="entry name" value="Homeodomain-like_sf"/>
</dbReference>
<dbReference type="InterPro" id="IPR029016">
    <property type="entry name" value="GAF-like_dom_sf"/>
</dbReference>
<dbReference type="InterPro" id="IPR058031">
    <property type="entry name" value="AAA_lid_NorR"/>
</dbReference>
<dbReference type="PROSITE" id="PS50045">
    <property type="entry name" value="SIGMA54_INTERACT_4"/>
    <property type="match status" value="1"/>
</dbReference>
<dbReference type="InterPro" id="IPR000014">
    <property type="entry name" value="PAS"/>
</dbReference>
<dbReference type="InterPro" id="IPR003593">
    <property type="entry name" value="AAA+_ATPase"/>
</dbReference>
<dbReference type="Gene3D" id="3.40.50.300">
    <property type="entry name" value="P-loop containing nucleotide triphosphate hydrolases"/>
    <property type="match status" value="1"/>
</dbReference>
<dbReference type="InterPro" id="IPR035965">
    <property type="entry name" value="PAS-like_dom_sf"/>
</dbReference>
<dbReference type="PANTHER" id="PTHR32071:SF57">
    <property type="entry name" value="C4-DICARBOXYLATE TRANSPORT TRANSCRIPTIONAL REGULATORY PROTEIN DCTD"/>
    <property type="match status" value="1"/>
</dbReference>
<accession>A0ABS4GB63</accession>
<evidence type="ECO:0000259" key="6">
    <source>
        <dbReference type="PROSITE" id="PS50112"/>
    </source>
</evidence>
<evidence type="ECO:0000259" key="5">
    <source>
        <dbReference type="PROSITE" id="PS50045"/>
    </source>
</evidence>
<dbReference type="Pfam" id="PF00158">
    <property type="entry name" value="Sigma54_activat"/>
    <property type="match status" value="1"/>
</dbReference>